<proteinExistence type="predicted"/>
<keyword evidence="2" id="KW-1185">Reference proteome</keyword>
<name>A0A2Z7A4F4_9LAMI</name>
<organism evidence="1 2">
    <name type="scientific">Dorcoceras hygrometricum</name>
    <dbReference type="NCBI Taxonomy" id="472368"/>
    <lineage>
        <taxon>Eukaryota</taxon>
        <taxon>Viridiplantae</taxon>
        <taxon>Streptophyta</taxon>
        <taxon>Embryophyta</taxon>
        <taxon>Tracheophyta</taxon>
        <taxon>Spermatophyta</taxon>
        <taxon>Magnoliopsida</taxon>
        <taxon>eudicotyledons</taxon>
        <taxon>Gunneridae</taxon>
        <taxon>Pentapetalae</taxon>
        <taxon>asterids</taxon>
        <taxon>lamiids</taxon>
        <taxon>Lamiales</taxon>
        <taxon>Gesneriaceae</taxon>
        <taxon>Didymocarpoideae</taxon>
        <taxon>Trichosporeae</taxon>
        <taxon>Loxocarpinae</taxon>
        <taxon>Dorcoceras</taxon>
    </lineage>
</organism>
<accession>A0A2Z7A4F4</accession>
<dbReference type="EMBL" id="KV027538">
    <property type="protein sequence ID" value="KZV13730.1"/>
    <property type="molecule type" value="Genomic_DNA"/>
</dbReference>
<dbReference type="Proteomes" id="UP000250235">
    <property type="component" value="Unassembled WGS sequence"/>
</dbReference>
<protein>
    <submittedName>
        <fullName evidence="1">Uncharacterized protein</fullName>
    </submittedName>
</protein>
<dbReference type="AlphaFoldDB" id="A0A2Z7A4F4"/>
<evidence type="ECO:0000313" key="1">
    <source>
        <dbReference type="EMBL" id="KZV13730.1"/>
    </source>
</evidence>
<reference evidence="1 2" key="1">
    <citation type="journal article" date="2015" name="Proc. Natl. Acad. Sci. U.S.A.">
        <title>The resurrection genome of Boea hygrometrica: A blueprint for survival of dehydration.</title>
        <authorList>
            <person name="Xiao L."/>
            <person name="Yang G."/>
            <person name="Zhang L."/>
            <person name="Yang X."/>
            <person name="Zhao S."/>
            <person name="Ji Z."/>
            <person name="Zhou Q."/>
            <person name="Hu M."/>
            <person name="Wang Y."/>
            <person name="Chen M."/>
            <person name="Xu Y."/>
            <person name="Jin H."/>
            <person name="Xiao X."/>
            <person name="Hu G."/>
            <person name="Bao F."/>
            <person name="Hu Y."/>
            <person name="Wan P."/>
            <person name="Li L."/>
            <person name="Deng X."/>
            <person name="Kuang T."/>
            <person name="Xiang C."/>
            <person name="Zhu J.K."/>
            <person name="Oliver M.J."/>
            <person name="He Y."/>
        </authorList>
    </citation>
    <scope>NUCLEOTIDE SEQUENCE [LARGE SCALE GENOMIC DNA]</scope>
    <source>
        <strain evidence="2">cv. XS01</strain>
    </source>
</reference>
<gene>
    <name evidence="1" type="ORF">F511_45110</name>
</gene>
<sequence length="75" mass="8705">MNQLEQNCEVCWRSIVQEDLSAGRYSAISRELLKLAIAKRCRLNKFIRQRFALTLKDSADEERPAVAQAHMNQQL</sequence>
<evidence type="ECO:0000313" key="2">
    <source>
        <dbReference type="Proteomes" id="UP000250235"/>
    </source>
</evidence>